<protein>
    <recommendedName>
        <fullName evidence="4">Seven TM Receptor</fullName>
    </recommendedName>
</protein>
<organism evidence="3">
    <name type="scientific">Caenorhabditis remanei</name>
    <name type="common">Caenorhabditis vulgaris</name>
    <dbReference type="NCBI Taxonomy" id="31234"/>
    <lineage>
        <taxon>Eukaryota</taxon>
        <taxon>Metazoa</taxon>
        <taxon>Ecdysozoa</taxon>
        <taxon>Nematoda</taxon>
        <taxon>Chromadorea</taxon>
        <taxon>Rhabditida</taxon>
        <taxon>Rhabditina</taxon>
        <taxon>Rhabditomorpha</taxon>
        <taxon>Rhabditoidea</taxon>
        <taxon>Rhabditidae</taxon>
        <taxon>Peloderinae</taxon>
        <taxon>Caenorhabditis</taxon>
    </lineage>
</organism>
<dbReference type="GO" id="GO:0042048">
    <property type="term" value="P:olfactory behavior"/>
    <property type="evidence" value="ECO:0007669"/>
    <property type="project" value="TreeGrafter"/>
</dbReference>
<dbReference type="Pfam" id="PF10326">
    <property type="entry name" value="7TM_GPCR_Str"/>
    <property type="match status" value="1"/>
</dbReference>
<dbReference type="InterPro" id="IPR019423">
    <property type="entry name" value="7TM_GPCR_serpentine_rcpt_Srj"/>
</dbReference>
<dbReference type="AlphaFoldDB" id="E3LIU4"/>
<name>E3LIU4_CAERE</name>
<keyword evidence="1" id="KW-0472">Membrane</keyword>
<dbReference type="EMBL" id="DS268409">
    <property type="protein sequence ID" value="EFO94879.1"/>
    <property type="molecule type" value="Genomic_DNA"/>
</dbReference>
<sequence length="328" mass="37821">MCSTAWLEATDFLETAGFCMATPLNMILIFLIWELPIKTFGNYKYLMLSFSIFGIMYSAFDFWSKPLTAIYCSFYGMMLLLLTIHFYYRYLSVIGSPNLARFHLRTFPIWVLFLALNNSIWFILSYYFHGESDMKNQVVAPDLSKIYCLKPEEYTYLGPQYFFKNNATGKFECHTSSFLSAGTLYVIMSVLFSLLIYFGTQTYHHLYKLGQIARFDSQNLQKQLFRTLVIQTCIPSVFMYFPVTCLFIFPLFGVTVDGLSSFIPISVAIYPCFEPIVAIYCIKPFRMRMIGDYHSLDLTITKFMISAILTGCCHPKNTVNTLVLGTIA</sequence>
<accession>E3LIU4</accession>
<reference evidence="2" key="1">
    <citation type="submission" date="2007-07" db="EMBL/GenBank/DDBJ databases">
        <title>PCAP assembly of the Caenorhabditis remanei genome.</title>
        <authorList>
            <consortium name="The Caenorhabditis remanei Sequencing Consortium"/>
            <person name="Wilson R.K."/>
        </authorList>
    </citation>
    <scope>NUCLEOTIDE SEQUENCE [LARGE SCALE GENOMIC DNA]</scope>
    <source>
        <strain evidence="2">PB4641</strain>
    </source>
</reference>
<dbReference type="Pfam" id="PF10319">
    <property type="entry name" value="7TM_GPCR_Srj"/>
    <property type="match status" value="1"/>
</dbReference>
<dbReference type="STRING" id="31234.E3LIU4"/>
<keyword evidence="1" id="KW-0812">Transmembrane</keyword>
<dbReference type="PANTHER" id="PTHR22943:SF137">
    <property type="entry name" value="SEVEN TM RECEPTOR"/>
    <property type="match status" value="1"/>
</dbReference>
<evidence type="ECO:0000313" key="3">
    <source>
        <dbReference type="Proteomes" id="UP000008281"/>
    </source>
</evidence>
<dbReference type="eggNOG" id="ENOG502THG6">
    <property type="taxonomic scope" value="Eukaryota"/>
</dbReference>
<dbReference type="GO" id="GO:0005886">
    <property type="term" value="C:plasma membrane"/>
    <property type="evidence" value="ECO:0007669"/>
    <property type="project" value="TreeGrafter"/>
</dbReference>
<dbReference type="OMA" id="CIRIFRN"/>
<dbReference type="Proteomes" id="UP000008281">
    <property type="component" value="Unassembled WGS sequence"/>
</dbReference>
<feature type="transmembrane region" description="Helical" evidence="1">
    <location>
        <begin position="12"/>
        <end position="33"/>
    </location>
</feature>
<evidence type="ECO:0000313" key="2">
    <source>
        <dbReference type="EMBL" id="EFO94879.1"/>
    </source>
</evidence>
<dbReference type="SUPFAM" id="SSF81321">
    <property type="entry name" value="Family A G protein-coupled receptor-like"/>
    <property type="match status" value="1"/>
</dbReference>
<feature type="transmembrane region" description="Helical" evidence="1">
    <location>
        <begin position="184"/>
        <end position="203"/>
    </location>
</feature>
<dbReference type="InterPro" id="IPR019428">
    <property type="entry name" value="7TM_GPCR_serpentine_rcpt_Str"/>
</dbReference>
<dbReference type="OrthoDB" id="5841089at2759"/>
<keyword evidence="3" id="KW-1185">Reference proteome</keyword>
<dbReference type="PANTHER" id="PTHR22943">
    <property type="entry name" value="7-TRANSMEMBRANE DOMAIN RECEPTOR C.ELEGANS"/>
    <property type="match status" value="1"/>
</dbReference>
<feature type="transmembrane region" description="Helical" evidence="1">
    <location>
        <begin position="224"/>
        <end position="249"/>
    </location>
</feature>
<dbReference type="GO" id="GO:0038022">
    <property type="term" value="F:G protein-coupled olfactory receptor activity"/>
    <property type="evidence" value="ECO:0007669"/>
    <property type="project" value="TreeGrafter"/>
</dbReference>
<dbReference type="HOGENOM" id="CLU_036335_2_1_1"/>
<gene>
    <name evidence="2" type="ORF">CRE_09019</name>
</gene>
<feature type="transmembrane region" description="Helical" evidence="1">
    <location>
        <begin position="68"/>
        <end position="88"/>
    </location>
</feature>
<evidence type="ECO:0008006" key="4">
    <source>
        <dbReference type="Google" id="ProtNLM"/>
    </source>
</evidence>
<feature type="transmembrane region" description="Helical" evidence="1">
    <location>
        <begin position="109"/>
        <end position="128"/>
    </location>
</feature>
<feature type="transmembrane region" description="Helical" evidence="1">
    <location>
        <begin position="261"/>
        <end position="282"/>
    </location>
</feature>
<evidence type="ECO:0000256" key="1">
    <source>
        <dbReference type="SAM" id="Phobius"/>
    </source>
</evidence>
<dbReference type="InParanoid" id="E3LIU4"/>
<feature type="transmembrane region" description="Helical" evidence="1">
    <location>
        <begin position="45"/>
        <end position="62"/>
    </location>
</feature>
<proteinExistence type="predicted"/>
<keyword evidence="1" id="KW-1133">Transmembrane helix</keyword>